<organism evidence="2 3">
    <name type="scientific">Calocera viscosa (strain TUFC12733)</name>
    <dbReference type="NCBI Taxonomy" id="1330018"/>
    <lineage>
        <taxon>Eukaryota</taxon>
        <taxon>Fungi</taxon>
        <taxon>Dikarya</taxon>
        <taxon>Basidiomycota</taxon>
        <taxon>Agaricomycotina</taxon>
        <taxon>Dacrymycetes</taxon>
        <taxon>Dacrymycetales</taxon>
        <taxon>Dacrymycetaceae</taxon>
        <taxon>Calocera</taxon>
    </lineage>
</organism>
<dbReference type="EMBL" id="KV417280">
    <property type="protein sequence ID" value="KZO97329.1"/>
    <property type="molecule type" value="Genomic_DNA"/>
</dbReference>
<dbReference type="InterPro" id="IPR036526">
    <property type="entry name" value="C-N_Hydrolase_sf"/>
</dbReference>
<dbReference type="GO" id="GO:0008418">
    <property type="term" value="F:protein-N-terminal asparagine amidohydrolase activity"/>
    <property type="evidence" value="ECO:0007669"/>
    <property type="project" value="InterPro"/>
</dbReference>
<dbReference type="InterPro" id="IPR003010">
    <property type="entry name" value="C-N_Hydrolase"/>
</dbReference>
<dbReference type="AlphaFoldDB" id="A0A167N450"/>
<protein>
    <submittedName>
        <fullName evidence="2">Carbon-nitrogen hydrolase</fullName>
    </submittedName>
</protein>
<dbReference type="GO" id="GO:0070773">
    <property type="term" value="F:protein-N-terminal glutamine amidohydrolase activity"/>
    <property type="evidence" value="ECO:0007669"/>
    <property type="project" value="InterPro"/>
</dbReference>
<dbReference type="PROSITE" id="PS50263">
    <property type="entry name" value="CN_HYDROLASE"/>
    <property type="match status" value="1"/>
</dbReference>
<gene>
    <name evidence="2" type="ORF">CALVIDRAFT_480123</name>
</gene>
<dbReference type="OrthoDB" id="201515at2759"/>
<keyword evidence="2" id="KW-0378">Hydrolase</keyword>
<name>A0A167N450_CALVF</name>
<dbReference type="SUPFAM" id="SSF56317">
    <property type="entry name" value="Carbon-nitrogen hydrolase"/>
    <property type="match status" value="1"/>
</dbReference>
<evidence type="ECO:0000313" key="2">
    <source>
        <dbReference type="EMBL" id="KZO97329.1"/>
    </source>
</evidence>
<dbReference type="STRING" id="1330018.A0A167N450"/>
<reference evidence="2 3" key="1">
    <citation type="journal article" date="2016" name="Mol. Biol. Evol.">
        <title>Comparative Genomics of Early-Diverging Mushroom-Forming Fungi Provides Insights into the Origins of Lignocellulose Decay Capabilities.</title>
        <authorList>
            <person name="Nagy L.G."/>
            <person name="Riley R."/>
            <person name="Tritt A."/>
            <person name="Adam C."/>
            <person name="Daum C."/>
            <person name="Floudas D."/>
            <person name="Sun H."/>
            <person name="Yadav J.S."/>
            <person name="Pangilinan J."/>
            <person name="Larsson K.H."/>
            <person name="Matsuura K."/>
            <person name="Barry K."/>
            <person name="Labutti K."/>
            <person name="Kuo R."/>
            <person name="Ohm R.A."/>
            <person name="Bhattacharya S.S."/>
            <person name="Shirouzu T."/>
            <person name="Yoshinaga Y."/>
            <person name="Martin F.M."/>
            <person name="Grigoriev I.V."/>
            <person name="Hibbett D.S."/>
        </authorList>
    </citation>
    <scope>NUCLEOTIDE SEQUENCE [LARGE SCALE GENOMIC DNA]</scope>
    <source>
        <strain evidence="2 3">TUFC12733</strain>
    </source>
</reference>
<dbReference type="Proteomes" id="UP000076738">
    <property type="component" value="Unassembled WGS sequence"/>
</dbReference>
<sequence length="314" mass="34844">VEKNIKRVESVAARIFPGTVDLVCLPEMCFSGYVFPDASRIEPLLESPSKGLTASFCSRLAQRLGCHVIAGYPELPDGKEELGKIGYNSAMVYGPEGLIHNFRKYNLFTMDLPWASPGHGFTLLPTPIAGLTTAVAICNDLNPPMNLGEWCIENDVRLLIVICAWLASDESKAVEGGTQIDVDELEHGAQELEEQADNETVTEMLEAGMPTKEEVRKRSDSKEWDRQNVAYWLYRLSDLLLDEEETDRFVVICNRTGTEHGTLCDQHIQPTLLKPHAGSTFAGSSTMWKFTGNAHFQTIGRLPSRVEGVGIWEV</sequence>
<evidence type="ECO:0000259" key="1">
    <source>
        <dbReference type="PROSITE" id="PS50263"/>
    </source>
</evidence>
<accession>A0A167N450</accession>
<dbReference type="Pfam" id="PF00795">
    <property type="entry name" value="CN_hydrolase"/>
    <property type="match status" value="1"/>
</dbReference>
<dbReference type="PANTHER" id="PTHR11750:SF26">
    <property type="entry name" value="PROTEIN N-TERMINAL AMIDASE"/>
    <property type="match status" value="1"/>
</dbReference>
<dbReference type="GO" id="GO:0030163">
    <property type="term" value="P:protein catabolic process"/>
    <property type="evidence" value="ECO:0007669"/>
    <property type="project" value="TreeGrafter"/>
</dbReference>
<evidence type="ECO:0000313" key="3">
    <source>
        <dbReference type="Proteomes" id="UP000076738"/>
    </source>
</evidence>
<keyword evidence="3" id="KW-1185">Reference proteome</keyword>
<feature type="domain" description="CN hydrolase" evidence="1">
    <location>
        <begin position="1"/>
        <end position="314"/>
    </location>
</feature>
<dbReference type="Gene3D" id="3.60.110.10">
    <property type="entry name" value="Carbon-nitrogen hydrolase"/>
    <property type="match status" value="1"/>
</dbReference>
<feature type="non-terminal residue" evidence="2">
    <location>
        <position position="1"/>
    </location>
</feature>
<dbReference type="PANTHER" id="PTHR11750">
    <property type="entry name" value="PROTEIN N-TERMINAL AMIDASE"/>
    <property type="match status" value="1"/>
</dbReference>
<dbReference type="InterPro" id="IPR039703">
    <property type="entry name" value="Nta1"/>
</dbReference>
<proteinExistence type="predicted"/>